<sequence length="111" mass="11626">MRQKTRALSESGSGTVLALGLMAMLVSLFAVLQLPVRDLVTQSRAQVAADQGAVSAADSLRGLTTGIPCQVAELVVAHNKFTIDSCRVVGNSVYVSVRINPFIVAEARAGI</sequence>
<feature type="transmembrane region" description="Helical" evidence="1">
    <location>
        <begin position="12"/>
        <end position="34"/>
    </location>
</feature>
<organism evidence="2">
    <name type="scientific">freshwater metagenome</name>
    <dbReference type="NCBI Taxonomy" id="449393"/>
    <lineage>
        <taxon>unclassified sequences</taxon>
        <taxon>metagenomes</taxon>
        <taxon>ecological metagenomes</taxon>
    </lineage>
</organism>
<evidence type="ECO:0000256" key="1">
    <source>
        <dbReference type="SAM" id="Phobius"/>
    </source>
</evidence>
<gene>
    <name evidence="2" type="ORF">UFOPK3837_00195</name>
</gene>
<proteinExistence type="predicted"/>
<dbReference type="EMBL" id="CAFBNO010000003">
    <property type="protein sequence ID" value="CAB4947157.1"/>
    <property type="molecule type" value="Genomic_DNA"/>
</dbReference>
<keyword evidence="1" id="KW-0812">Transmembrane</keyword>
<dbReference type="InterPro" id="IPR021202">
    <property type="entry name" value="Rv3654c-like"/>
</dbReference>
<protein>
    <submittedName>
        <fullName evidence="2">Unannotated protein</fullName>
    </submittedName>
</protein>
<dbReference type="AlphaFoldDB" id="A0A6J7JVQ8"/>
<reference evidence="2" key="1">
    <citation type="submission" date="2020-05" db="EMBL/GenBank/DDBJ databases">
        <authorList>
            <person name="Chiriac C."/>
            <person name="Salcher M."/>
            <person name="Ghai R."/>
            <person name="Kavagutti S V."/>
        </authorList>
    </citation>
    <scope>NUCLEOTIDE SEQUENCE</scope>
</reference>
<dbReference type="NCBIfam" id="TIGR03816">
    <property type="entry name" value="tadE_like_DECH"/>
    <property type="match status" value="1"/>
</dbReference>
<evidence type="ECO:0000313" key="2">
    <source>
        <dbReference type="EMBL" id="CAB4947157.1"/>
    </source>
</evidence>
<name>A0A6J7JVQ8_9ZZZZ</name>
<keyword evidence="1" id="KW-0472">Membrane</keyword>
<keyword evidence="1" id="KW-1133">Transmembrane helix</keyword>
<accession>A0A6J7JVQ8</accession>